<evidence type="ECO:0000256" key="6">
    <source>
        <dbReference type="ARBA" id="ARBA00023170"/>
    </source>
</evidence>
<dbReference type="eggNOG" id="ENOG502TCBA">
    <property type="taxonomic scope" value="Eukaryota"/>
</dbReference>
<comment type="caution">
    <text evidence="8">Lacks conserved residue(s) required for the propagation of feature annotation.</text>
</comment>
<comment type="function">
    <text evidence="8">Gustatory receptor which mediates acceptance or avoidance behavior, depending on its substrates.</text>
</comment>
<feature type="transmembrane region" description="Helical" evidence="8">
    <location>
        <begin position="320"/>
        <end position="341"/>
    </location>
</feature>
<keyword evidence="5 8" id="KW-0472">Membrane</keyword>
<gene>
    <name evidence="9" type="primary">GPRgr17</name>
    <name evidence="9" type="ORF">AaeL_AAEL017097</name>
</gene>
<dbReference type="GO" id="GO:0043025">
    <property type="term" value="C:neuronal cell body"/>
    <property type="evidence" value="ECO:0007669"/>
    <property type="project" value="TreeGrafter"/>
</dbReference>
<dbReference type="AlphaFoldDB" id="J9EAD0"/>
<feature type="non-terminal residue" evidence="9">
    <location>
        <position position="468"/>
    </location>
</feature>
<reference evidence="9" key="3">
    <citation type="submission" date="2012-09" db="EMBL/GenBank/DDBJ databases">
        <authorList>
            <consortium name="VectorBase"/>
        </authorList>
    </citation>
    <scope>NUCLEOTIDE SEQUENCE</scope>
    <source>
        <strain evidence="9">Liverpool</strain>
    </source>
</reference>
<comment type="subcellular location">
    <subcellularLocation>
        <location evidence="1 8">Cell membrane</location>
        <topology evidence="1 8">Multi-pass membrane protein</topology>
    </subcellularLocation>
</comment>
<dbReference type="PaxDb" id="7159-AAEL017097-PA"/>
<evidence type="ECO:0000256" key="5">
    <source>
        <dbReference type="ARBA" id="ARBA00023136"/>
    </source>
</evidence>
<feature type="transmembrane region" description="Helical" evidence="8">
    <location>
        <begin position="199"/>
        <end position="219"/>
    </location>
</feature>
<evidence type="ECO:0000256" key="4">
    <source>
        <dbReference type="ARBA" id="ARBA00022989"/>
    </source>
</evidence>
<dbReference type="Proteomes" id="UP000682892">
    <property type="component" value="Unassembled WGS sequence"/>
</dbReference>
<protein>
    <recommendedName>
        <fullName evidence="8">Gustatory receptor</fullName>
    </recommendedName>
</protein>
<comment type="similarity">
    <text evidence="8">Belongs to the insect chemoreceptor superfamily. Gustatory receptor (GR) family.</text>
</comment>
<keyword evidence="7 8" id="KW-0807">Transducer</keyword>
<dbReference type="GO" id="GO:0030424">
    <property type="term" value="C:axon"/>
    <property type="evidence" value="ECO:0007669"/>
    <property type="project" value="TreeGrafter"/>
</dbReference>
<dbReference type="GO" id="GO:0007635">
    <property type="term" value="P:chemosensory behavior"/>
    <property type="evidence" value="ECO:0007669"/>
    <property type="project" value="TreeGrafter"/>
</dbReference>
<evidence type="ECO:0000256" key="2">
    <source>
        <dbReference type="ARBA" id="ARBA00022475"/>
    </source>
</evidence>
<proteinExistence type="inferred from homology"/>
<dbReference type="PANTHER" id="PTHR21143">
    <property type="entry name" value="INVERTEBRATE GUSTATORY RECEPTOR"/>
    <property type="match status" value="1"/>
</dbReference>
<evidence type="ECO:0000313" key="9">
    <source>
        <dbReference type="EMBL" id="EJY57766.1"/>
    </source>
</evidence>
<dbReference type="InterPro" id="IPR013604">
    <property type="entry name" value="7TM_chemorcpt"/>
</dbReference>
<dbReference type="PhylomeDB" id="J9EAD0"/>
<accession>J9EAD0</accession>
<reference evidence="9" key="2">
    <citation type="journal article" date="2007" name="Science">
        <title>Genome sequence of Aedes aegypti, a major arbovirus vector.</title>
        <authorList>
            <person name="Nene V."/>
            <person name="Wortman J.R."/>
            <person name="Lawson D."/>
            <person name="Haas B."/>
            <person name="Kodira C."/>
            <person name="Tu Z.J."/>
            <person name="Loftus B."/>
            <person name="Xi Z."/>
            <person name="Megy K."/>
            <person name="Grabherr M."/>
            <person name="Ren Q."/>
            <person name="Zdobnov E.M."/>
            <person name="Lobo N.F."/>
            <person name="Campbell K.S."/>
            <person name="Brown S.E."/>
            <person name="Bonaldo M.F."/>
            <person name="Zhu J."/>
            <person name="Sinkins S.P."/>
            <person name="Hogenkamp D.G."/>
            <person name="Amedeo P."/>
            <person name="Arensburger P."/>
            <person name="Atkinson P.W."/>
            <person name="Bidwell S."/>
            <person name="Biedler J."/>
            <person name="Birney E."/>
            <person name="Bruggner R.V."/>
            <person name="Costas J."/>
            <person name="Coy M.R."/>
            <person name="Crabtree J."/>
            <person name="Crawford M."/>
            <person name="Debruyn B."/>
            <person name="Decaprio D."/>
            <person name="Eiglmeier K."/>
            <person name="Eisenstadt E."/>
            <person name="El-Dorry H."/>
            <person name="Gelbart W.M."/>
            <person name="Gomes S.L."/>
            <person name="Hammond M."/>
            <person name="Hannick L.I."/>
            <person name="Hogan J.R."/>
            <person name="Holmes M.H."/>
            <person name="Jaffe D."/>
            <person name="Johnston J.S."/>
            <person name="Kennedy R.C."/>
            <person name="Koo H."/>
            <person name="Kravitz S."/>
            <person name="Kriventseva E.V."/>
            <person name="Kulp D."/>
            <person name="Labutti K."/>
            <person name="Lee E."/>
            <person name="Li S."/>
            <person name="Lovin D.D."/>
            <person name="Mao C."/>
            <person name="Mauceli E."/>
            <person name="Menck C.F."/>
            <person name="Miller J.R."/>
            <person name="Montgomery P."/>
            <person name="Mori A."/>
            <person name="Nascimento A.L."/>
            <person name="Naveira H.F."/>
            <person name="Nusbaum C."/>
            <person name="O'leary S."/>
            <person name="Orvis J."/>
            <person name="Pertea M."/>
            <person name="Quesneville H."/>
            <person name="Reidenbach K.R."/>
            <person name="Rogers Y.H."/>
            <person name="Roth C.W."/>
            <person name="Schneider J.R."/>
            <person name="Schatz M."/>
            <person name="Shumway M."/>
            <person name="Stanke M."/>
            <person name="Stinson E.O."/>
            <person name="Tubio J.M."/>
            <person name="Vanzee J.P."/>
            <person name="Verjovski-Almeida S."/>
            <person name="Werner D."/>
            <person name="White O."/>
            <person name="Wyder S."/>
            <person name="Zeng Q."/>
            <person name="Zhao Q."/>
            <person name="Zhao Y."/>
            <person name="Hill C.A."/>
            <person name="Raikhel A.S."/>
            <person name="Soares M.B."/>
            <person name="Knudson D.L."/>
            <person name="Lee N.H."/>
            <person name="Galagan J."/>
            <person name="Salzberg S.L."/>
            <person name="Paulsen I.T."/>
            <person name="Dimopoulos G."/>
            <person name="Collins F.H."/>
            <person name="Birren B."/>
            <person name="Fraser-Liggett C.M."/>
            <person name="Severson D.W."/>
        </authorList>
    </citation>
    <scope>NUCLEOTIDE SEQUENCE [LARGE SCALE GENOMIC DNA]</scope>
    <source>
        <strain evidence="9">Liverpool</strain>
    </source>
</reference>
<evidence type="ECO:0000313" key="10">
    <source>
        <dbReference type="Proteomes" id="UP000682892"/>
    </source>
</evidence>
<dbReference type="GO" id="GO:0030425">
    <property type="term" value="C:dendrite"/>
    <property type="evidence" value="ECO:0007669"/>
    <property type="project" value="TreeGrafter"/>
</dbReference>
<feature type="transmembrane region" description="Helical" evidence="8">
    <location>
        <begin position="429"/>
        <end position="449"/>
    </location>
</feature>
<evidence type="ECO:0000256" key="3">
    <source>
        <dbReference type="ARBA" id="ARBA00022692"/>
    </source>
</evidence>
<dbReference type="Pfam" id="PF08395">
    <property type="entry name" value="7tm_7"/>
    <property type="match status" value="1"/>
</dbReference>
<evidence type="ECO:0000256" key="7">
    <source>
        <dbReference type="ARBA" id="ARBA00023224"/>
    </source>
</evidence>
<feature type="transmembrane region" description="Helical" evidence="8">
    <location>
        <begin position="108"/>
        <end position="131"/>
    </location>
</feature>
<evidence type="ECO:0000256" key="8">
    <source>
        <dbReference type="RuleBase" id="RU363108"/>
    </source>
</evidence>
<name>J9EAD0_AEDAE</name>
<organism evidence="9 10">
    <name type="scientific">Aedes aegypti</name>
    <name type="common">Yellowfever mosquito</name>
    <name type="synonym">Culex aegypti</name>
    <dbReference type="NCBI Taxonomy" id="7159"/>
    <lineage>
        <taxon>Eukaryota</taxon>
        <taxon>Metazoa</taxon>
        <taxon>Ecdysozoa</taxon>
        <taxon>Arthropoda</taxon>
        <taxon>Hexapoda</taxon>
        <taxon>Insecta</taxon>
        <taxon>Pterygota</taxon>
        <taxon>Neoptera</taxon>
        <taxon>Endopterygota</taxon>
        <taxon>Diptera</taxon>
        <taxon>Nematocera</taxon>
        <taxon>Culicoidea</taxon>
        <taxon>Culicidae</taxon>
        <taxon>Culicinae</taxon>
        <taxon>Aedini</taxon>
        <taxon>Aedes</taxon>
        <taxon>Stegomyia</taxon>
    </lineage>
</organism>
<keyword evidence="6 8" id="KW-0675">Receptor</keyword>
<dbReference type="PANTHER" id="PTHR21143:SF104">
    <property type="entry name" value="GUSTATORY RECEPTOR 8A-RELATED"/>
    <property type="match status" value="1"/>
</dbReference>
<dbReference type="GO" id="GO:0007165">
    <property type="term" value="P:signal transduction"/>
    <property type="evidence" value="ECO:0007669"/>
    <property type="project" value="UniProtKB-KW"/>
</dbReference>
<reference evidence="9" key="1">
    <citation type="submission" date="2005-10" db="EMBL/GenBank/DDBJ databases">
        <authorList>
            <person name="Loftus B.J."/>
            <person name="Nene V.M."/>
            <person name="Hannick L.I."/>
            <person name="Bidwell S."/>
            <person name="Haas B."/>
            <person name="Amedeo P."/>
            <person name="Orvis J."/>
            <person name="Wortman J.R."/>
            <person name="White O.R."/>
            <person name="Salzberg S."/>
            <person name="Shumway M."/>
            <person name="Koo H."/>
            <person name="Zhao Y."/>
            <person name="Holmes M."/>
            <person name="Miller J."/>
            <person name="Schatz M."/>
            <person name="Pop M."/>
            <person name="Pai G."/>
            <person name="Utterback T."/>
            <person name="Rogers Y.-H."/>
            <person name="Kravitz S."/>
            <person name="Fraser C.M."/>
        </authorList>
    </citation>
    <scope>NUCLEOTIDE SEQUENCE</scope>
    <source>
        <strain evidence="9">Liverpool</strain>
    </source>
</reference>
<keyword evidence="4 8" id="KW-1133">Transmembrane helix</keyword>
<feature type="transmembrane region" description="Helical" evidence="8">
    <location>
        <begin position="143"/>
        <end position="162"/>
    </location>
</feature>
<dbReference type="GO" id="GO:0005886">
    <property type="term" value="C:plasma membrane"/>
    <property type="evidence" value="ECO:0007669"/>
    <property type="project" value="UniProtKB-SubCell"/>
</dbReference>
<feature type="transmembrane region" description="Helical" evidence="8">
    <location>
        <begin position="353"/>
        <end position="372"/>
    </location>
</feature>
<keyword evidence="3 8" id="KW-0812">Transmembrane</keyword>
<keyword evidence="2 8" id="KW-1003">Cell membrane</keyword>
<dbReference type="VEuPathDB" id="VectorBase:AAEL017097"/>
<dbReference type="GO" id="GO:0008049">
    <property type="term" value="P:male courtship behavior"/>
    <property type="evidence" value="ECO:0007669"/>
    <property type="project" value="TreeGrafter"/>
</dbReference>
<dbReference type="EMBL" id="CH477525">
    <property type="protein sequence ID" value="EJY57766.1"/>
    <property type="molecule type" value="Genomic_DNA"/>
</dbReference>
<dbReference type="GO" id="GO:0050909">
    <property type="term" value="P:sensory perception of taste"/>
    <property type="evidence" value="ECO:0007669"/>
    <property type="project" value="InterPro"/>
</dbReference>
<evidence type="ECO:0000256" key="1">
    <source>
        <dbReference type="ARBA" id="ARBA00004651"/>
    </source>
</evidence>
<sequence length="468" mass="54980">MCTVIRGNIDQRGNIFKLAIIAFVYRVADTKPDTFSKALLCSRRLEPLSSGAHPEMNQLAALYPSFNQTTRIILATFKWIGLIPFDVECISLKLQLRSVQQIQFSYKWILMTVAFFPAKVVIVAIFHQQVFFTYYAVGLINDMLKYIGGMVAIYITLVEVFAQRKDHVHMYERLTSTDLNKLVFKLRQGKEHRKCLKRFNFKFFALLATILIIELRIFLKIITYSKQWRNVWVTNFPMLSFLRLRVLYYIFTVDILQAQLTSVRVQILKVCETMKLVKMWHPNSKQYRQTVDKVCNSLIYLKQCYTDIWLCHFHHNQTTGWSICFIMVSYFVQFSSDLYWLYLTVNEKATDGYGEIILCLCPAPLLICAILYSTERCMEVSRQVGTLLHEIPKHSEKNLYHIIYRFSSHISYQPIRFVAHSLFDVNYKLIKMLLTAVVTYMFIFIPFGWDAPKVKDFITTTPESHFPK</sequence>